<name>A0A8D8W7C9_9HEMI</name>
<reference evidence="1" key="1">
    <citation type="submission" date="2021-05" db="EMBL/GenBank/DDBJ databases">
        <authorList>
            <person name="Alioto T."/>
            <person name="Alioto T."/>
            <person name="Gomez Garrido J."/>
        </authorList>
    </citation>
    <scope>NUCLEOTIDE SEQUENCE</scope>
</reference>
<protein>
    <submittedName>
        <fullName evidence="1">Uncharacterized protein</fullName>
    </submittedName>
</protein>
<sequence>MKKPNLQQPHKNQKSLLQNLPQLLQKKCLPQKILLCLQKVLTRQPVSLGGLQQQKRLKRQVNLRNRCHQLQKALESLKGLPLQPLTPTLTTPLTIVTLVNTIQ</sequence>
<organism evidence="1">
    <name type="scientific">Cacopsylla melanoneura</name>
    <dbReference type="NCBI Taxonomy" id="428564"/>
    <lineage>
        <taxon>Eukaryota</taxon>
        <taxon>Metazoa</taxon>
        <taxon>Ecdysozoa</taxon>
        <taxon>Arthropoda</taxon>
        <taxon>Hexapoda</taxon>
        <taxon>Insecta</taxon>
        <taxon>Pterygota</taxon>
        <taxon>Neoptera</taxon>
        <taxon>Paraneoptera</taxon>
        <taxon>Hemiptera</taxon>
        <taxon>Sternorrhyncha</taxon>
        <taxon>Psylloidea</taxon>
        <taxon>Psyllidae</taxon>
        <taxon>Psyllinae</taxon>
        <taxon>Cacopsylla</taxon>
    </lineage>
</organism>
<proteinExistence type="predicted"/>
<dbReference type="AlphaFoldDB" id="A0A8D8W7C9"/>
<accession>A0A8D8W7C9</accession>
<evidence type="ECO:0000313" key="1">
    <source>
        <dbReference type="EMBL" id="CAG6649757.1"/>
    </source>
</evidence>
<dbReference type="EMBL" id="HBUF01159633">
    <property type="protein sequence ID" value="CAG6649757.1"/>
    <property type="molecule type" value="Transcribed_RNA"/>
</dbReference>